<evidence type="ECO:0000259" key="2">
    <source>
        <dbReference type="SMART" id="SM00226"/>
    </source>
</evidence>
<evidence type="ECO:0000313" key="4">
    <source>
        <dbReference type="Proteomes" id="UP000308760"/>
    </source>
</evidence>
<dbReference type="Proteomes" id="UP000308760">
    <property type="component" value="Unassembled WGS sequence"/>
</dbReference>
<dbReference type="PANTHER" id="PTHR11717">
    <property type="entry name" value="LOW MOLECULAR WEIGHT PROTEIN TYROSINE PHOSPHATASE"/>
    <property type="match status" value="1"/>
</dbReference>
<proteinExistence type="predicted"/>
<dbReference type="SUPFAM" id="SSF52788">
    <property type="entry name" value="Phosphotyrosine protein phosphatases I"/>
    <property type="match status" value="1"/>
</dbReference>
<dbReference type="GO" id="GO:0004725">
    <property type="term" value="F:protein tyrosine phosphatase activity"/>
    <property type="evidence" value="ECO:0007669"/>
    <property type="project" value="UniProtKB-EC"/>
</dbReference>
<dbReference type="AlphaFoldDB" id="A0A4S8PR07"/>
<dbReference type="RefSeq" id="WP_136537478.1">
    <property type="nucleotide sequence ID" value="NZ_STGY01000083.1"/>
</dbReference>
<evidence type="ECO:0000313" key="3">
    <source>
        <dbReference type="EMBL" id="THV33597.1"/>
    </source>
</evidence>
<dbReference type="InterPro" id="IPR036196">
    <property type="entry name" value="Ptyr_pPase_sf"/>
</dbReference>
<dbReference type="InterPro" id="IPR050438">
    <property type="entry name" value="LMW_PTPase"/>
</dbReference>
<name>A0A4S8PR07_9ACTN</name>
<dbReference type="EC" id="3.1.3.48" evidence="1"/>
<reference evidence="3 4" key="2">
    <citation type="submission" date="2019-05" db="EMBL/GenBank/DDBJ databases">
        <title>Glycomyces buryatensis sp. nov.</title>
        <authorList>
            <person name="Nikitina E."/>
        </authorList>
    </citation>
    <scope>NUCLEOTIDE SEQUENCE [LARGE SCALE GENOMIC DNA]</scope>
    <source>
        <strain evidence="3 4">18</strain>
    </source>
</reference>
<dbReference type="Gene3D" id="3.40.50.2300">
    <property type="match status" value="1"/>
</dbReference>
<dbReference type="Pfam" id="PF01451">
    <property type="entry name" value="LMWPc"/>
    <property type="match status" value="1"/>
</dbReference>
<dbReference type="InterPro" id="IPR023485">
    <property type="entry name" value="Ptyr_pPase"/>
</dbReference>
<dbReference type="PANTHER" id="PTHR11717:SF7">
    <property type="entry name" value="LOW MOLECULAR WEIGHT PHOSPHOTYROSINE PROTEIN PHOSPHATASE"/>
    <property type="match status" value="1"/>
</dbReference>
<protein>
    <recommendedName>
        <fullName evidence="1">protein-tyrosine-phosphatase</fullName>
        <ecNumber evidence="1">3.1.3.48</ecNumber>
    </recommendedName>
</protein>
<gene>
    <name evidence="3" type="ORF">FAB82_26020</name>
</gene>
<feature type="domain" description="Phosphotyrosine protein phosphatase I" evidence="2">
    <location>
        <begin position="17"/>
        <end position="202"/>
    </location>
</feature>
<dbReference type="SMART" id="SM00226">
    <property type="entry name" value="LMWPc"/>
    <property type="match status" value="1"/>
</dbReference>
<dbReference type="EMBL" id="STGY01000083">
    <property type="protein sequence ID" value="THV33597.1"/>
    <property type="molecule type" value="Genomic_DNA"/>
</dbReference>
<evidence type="ECO:0000256" key="1">
    <source>
        <dbReference type="ARBA" id="ARBA00013064"/>
    </source>
</evidence>
<comment type="caution">
    <text evidence="3">The sequence shown here is derived from an EMBL/GenBank/DDBJ whole genome shotgun (WGS) entry which is preliminary data.</text>
</comment>
<keyword evidence="4" id="KW-1185">Reference proteome</keyword>
<sequence>MPPTFTQVADAEPLRPFGILYVCSANLCRSVLAERLTRLWIENRPGLSSDRFTVSSAGTDATPGNEMPRSVARYLQQRGASTDSFASRRLSPRLVEQADMVLTASRLERDRVIATVPTARSRTFTIKELARLAPRAATDETGSALDIGTQARYIMATALTLRGRIADHDGRDDDVPDPTRGRRSFNRCAASVDSAVDTILEVFAISSNVSSEVV</sequence>
<organism evidence="3 4">
    <name type="scientific">Glycomyces buryatensis</name>
    <dbReference type="NCBI Taxonomy" id="2570927"/>
    <lineage>
        <taxon>Bacteria</taxon>
        <taxon>Bacillati</taxon>
        <taxon>Actinomycetota</taxon>
        <taxon>Actinomycetes</taxon>
        <taxon>Glycomycetales</taxon>
        <taxon>Glycomycetaceae</taxon>
        <taxon>Glycomyces</taxon>
    </lineage>
</organism>
<reference evidence="4" key="1">
    <citation type="submission" date="2019-04" db="EMBL/GenBank/DDBJ databases">
        <title>Nocardioides xinjiangensis sp. nov.</title>
        <authorList>
            <person name="Liu S."/>
        </authorList>
    </citation>
    <scope>NUCLEOTIDE SEQUENCE [LARGE SCALE GENOMIC DNA]</scope>
    <source>
        <strain evidence="4">18</strain>
    </source>
</reference>
<accession>A0A4S8PR07</accession>
<dbReference type="OrthoDB" id="9784339at2"/>